<proteinExistence type="predicted"/>
<dbReference type="AlphaFoldDB" id="A0A1L8SZ57"/>
<dbReference type="Proteomes" id="UP000183700">
    <property type="component" value="Unassembled WGS sequence"/>
</dbReference>
<reference evidence="1 2" key="1">
    <citation type="submission" date="2014-12" db="EMBL/GenBank/DDBJ databases">
        <title>Draft genome sequences of 29 type strains of Enterococci.</title>
        <authorList>
            <person name="Zhong Z."/>
            <person name="Sun Z."/>
            <person name="Liu W."/>
            <person name="Zhang W."/>
            <person name="Zhang H."/>
        </authorList>
    </citation>
    <scope>NUCLEOTIDE SEQUENCE [LARGE SCALE GENOMIC DNA]</scope>
    <source>
        <strain evidence="1 2">DSM 22802</strain>
    </source>
</reference>
<dbReference type="EMBL" id="JXKM01000001">
    <property type="protein sequence ID" value="OJG37351.1"/>
    <property type="molecule type" value="Genomic_DNA"/>
</dbReference>
<accession>A0A1L8SZ57</accession>
<organism evidence="1 2">
    <name type="scientific">Enterococcus devriesei</name>
    <dbReference type="NCBI Taxonomy" id="319970"/>
    <lineage>
        <taxon>Bacteria</taxon>
        <taxon>Bacillati</taxon>
        <taxon>Bacillota</taxon>
        <taxon>Bacilli</taxon>
        <taxon>Lactobacillales</taxon>
        <taxon>Enterococcaceae</taxon>
        <taxon>Enterococcus</taxon>
    </lineage>
</organism>
<evidence type="ECO:0000313" key="1">
    <source>
        <dbReference type="EMBL" id="OJG37351.1"/>
    </source>
</evidence>
<evidence type="ECO:0000313" key="2">
    <source>
        <dbReference type="Proteomes" id="UP000183700"/>
    </source>
</evidence>
<comment type="caution">
    <text evidence="1">The sequence shown here is derived from an EMBL/GenBank/DDBJ whole genome shotgun (WGS) entry which is preliminary data.</text>
</comment>
<keyword evidence="2" id="KW-1185">Reference proteome</keyword>
<sequence length="90" mass="9652">MKKFEILMPVKKDESQIEKEYGGSSGNGASFASTAIDFNEITSFIESLGSYELDNIELNLEAAVETNGITKLFVGASGTAGVKVTIKKKN</sequence>
<dbReference type="OrthoDB" id="2427951at2"/>
<gene>
    <name evidence="1" type="ORF">RV00_GL000308</name>
</gene>
<name>A0A1L8SZ57_9ENTE</name>
<dbReference type="STRING" id="319970.RV00_GL000308"/>
<protein>
    <submittedName>
        <fullName evidence="1">Uncharacterized protein</fullName>
    </submittedName>
</protein>
<dbReference type="RefSeq" id="WP_071860844.1">
    <property type="nucleotide sequence ID" value="NZ_JBHLVS010000018.1"/>
</dbReference>